<gene>
    <name evidence="1" type="ordered locus">BP951000_0630</name>
</gene>
<dbReference type="EMBL" id="CP002025">
    <property type="protein sequence ID" value="ADK30629.1"/>
    <property type="molecule type" value="Genomic_DNA"/>
</dbReference>
<dbReference type="STRING" id="759914.BP951000_0630"/>
<keyword evidence="2" id="KW-1185">Reference proteome</keyword>
<reference evidence="1 2" key="1">
    <citation type="journal article" date="2010" name="PLoS ONE">
        <title>The complete genome sequence of the pathogenic intestinal spirochete Brachyspira pilosicoli and comparison with other Brachyspira genomes.</title>
        <authorList>
            <person name="Wanchanthuek P."/>
            <person name="Bellgard M.I."/>
            <person name="La T."/>
            <person name="Ryan K."/>
            <person name="Moolhuijzen P."/>
            <person name="Chapman B."/>
            <person name="Black M."/>
            <person name="Schibeci D."/>
            <person name="Hunter A."/>
            <person name="Barrero R."/>
            <person name="Phillips N.D."/>
            <person name="Hampson D.J."/>
        </authorList>
    </citation>
    <scope>NUCLEOTIDE SEQUENCE [LARGE SCALE GENOMIC DNA]</scope>
    <source>
        <strain evidence="2">ATCC BAA-1826 / 95/1000</strain>
    </source>
</reference>
<sequence length="39" mass="4519">MQGFAPHPTSFADRHLLGIGIKEAKELHFIKYSFIYNKI</sequence>
<dbReference type="KEGG" id="bpo:BP951000_0630"/>
<organism evidence="1 2">
    <name type="scientific">Brachyspira pilosicoli (strain ATCC BAA-1826 / 95/1000)</name>
    <dbReference type="NCBI Taxonomy" id="759914"/>
    <lineage>
        <taxon>Bacteria</taxon>
        <taxon>Pseudomonadati</taxon>
        <taxon>Spirochaetota</taxon>
        <taxon>Spirochaetia</taxon>
        <taxon>Brachyspirales</taxon>
        <taxon>Brachyspiraceae</taxon>
        <taxon>Brachyspira</taxon>
    </lineage>
</organism>
<dbReference type="AlphaFoldDB" id="D8IBV6"/>
<proteinExistence type="predicted"/>
<evidence type="ECO:0000313" key="1">
    <source>
        <dbReference type="EMBL" id="ADK30629.1"/>
    </source>
</evidence>
<name>D8IBV6_BRAP9</name>
<protein>
    <submittedName>
        <fullName evidence="1">Uncharacterized protein</fullName>
    </submittedName>
</protein>
<accession>D8IBV6</accession>
<evidence type="ECO:0000313" key="2">
    <source>
        <dbReference type="Proteomes" id="UP000000332"/>
    </source>
</evidence>
<dbReference type="HOGENOM" id="CLU_219660_0_0_12"/>
<dbReference type="InParanoid" id="D8IBV6"/>
<dbReference type="Proteomes" id="UP000000332">
    <property type="component" value="Chromosome"/>
</dbReference>